<reference evidence="7" key="1">
    <citation type="submission" date="2016-10" db="EMBL/GenBank/DDBJ databases">
        <authorList>
            <person name="Benchimol M."/>
            <person name="Almeida L.G."/>
            <person name="Vasconcelos A.T."/>
            <person name="Perreira-Neves A."/>
            <person name="Rosa I.A."/>
            <person name="Tasca T."/>
            <person name="Bogo M.R."/>
            <person name="de Souza W."/>
        </authorList>
    </citation>
    <scope>NUCLEOTIDE SEQUENCE [LARGE SCALE GENOMIC DNA]</scope>
    <source>
        <strain evidence="7">K</strain>
    </source>
</reference>
<evidence type="ECO:0000256" key="3">
    <source>
        <dbReference type="ARBA" id="ARBA00022553"/>
    </source>
</evidence>
<dbReference type="Proteomes" id="UP000179807">
    <property type="component" value="Unassembled WGS sequence"/>
</dbReference>
<dbReference type="InterPro" id="IPR032466">
    <property type="entry name" value="Metal_Hydrolase"/>
</dbReference>
<dbReference type="AlphaFoldDB" id="A0A1J4KV84"/>
<dbReference type="SUPFAM" id="SSF51556">
    <property type="entry name" value="Metallo-dependent hydrolases"/>
    <property type="match status" value="1"/>
</dbReference>
<gene>
    <name evidence="7" type="ORF">TRFO_42685</name>
</gene>
<dbReference type="EMBL" id="MLAK01000265">
    <property type="protein sequence ID" value="OHT15143.1"/>
    <property type="molecule type" value="Genomic_DNA"/>
</dbReference>
<dbReference type="FunFam" id="3.20.20.140:FF:000217">
    <property type="entry name" value="Dihydropyrimidinase-related protein 1"/>
    <property type="match status" value="1"/>
</dbReference>
<dbReference type="GO" id="GO:0006208">
    <property type="term" value="P:pyrimidine nucleobase catabolic process"/>
    <property type="evidence" value="ECO:0007669"/>
    <property type="project" value="TreeGrafter"/>
</dbReference>
<dbReference type="SUPFAM" id="SSF51338">
    <property type="entry name" value="Composite domain of metallo-dependent hydrolases"/>
    <property type="match status" value="1"/>
</dbReference>
<name>A0A1J4KV84_9EUKA</name>
<comment type="similarity">
    <text evidence="2">Belongs to the metallo-dependent hydrolases superfamily. Hydantoinase/dihydropyrimidinase family.</text>
</comment>
<comment type="cofactor">
    <cofactor evidence="1">
        <name>Zn(2+)</name>
        <dbReference type="ChEBI" id="CHEBI:29105"/>
    </cofactor>
</comment>
<dbReference type="PANTHER" id="PTHR11647">
    <property type="entry name" value="HYDRANTOINASE/DIHYDROPYRIMIDINASE FAMILY MEMBER"/>
    <property type="match status" value="1"/>
</dbReference>
<accession>A0A1J4KV84</accession>
<dbReference type="Gene3D" id="2.30.40.10">
    <property type="entry name" value="Urease, subunit C, domain 1"/>
    <property type="match status" value="1"/>
</dbReference>
<dbReference type="GO" id="GO:0004157">
    <property type="term" value="F:dihydropyrimidinase activity"/>
    <property type="evidence" value="ECO:0007669"/>
    <property type="project" value="UniProtKB-EC"/>
</dbReference>
<feature type="domain" description="Amidohydrolase-related" evidence="6">
    <location>
        <begin position="69"/>
        <end position="375"/>
    </location>
</feature>
<dbReference type="InterPro" id="IPR011059">
    <property type="entry name" value="Metal-dep_hydrolase_composite"/>
</dbReference>
<dbReference type="EC" id="3.5.2.2" evidence="5"/>
<evidence type="ECO:0000313" key="8">
    <source>
        <dbReference type="Proteomes" id="UP000179807"/>
    </source>
</evidence>
<dbReference type="PANTHER" id="PTHR11647:SF1">
    <property type="entry name" value="COLLAPSIN RESPONSE MEDIATOR PROTEIN"/>
    <property type="match status" value="1"/>
</dbReference>
<dbReference type="RefSeq" id="XP_068368279.1">
    <property type="nucleotide sequence ID" value="XM_068514433.1"/>
</dbReference>
<dbReference type="InterPro" id="IPR006680">
    <property type="entry name" value="Amidohydro-rel"/>
</dbReference>
<evidence type="ECO:0000256" key="1">
    <source>
        <dbReference type="ARBA" id="ARBA00001947"/>
    </source>
</evidence>
<dbReference type="GeneID" id="94849137"/>
<comment type="caution">
    <text evidence="7">The sequence shown here is derived from an EMBL/GenBank/DDBJ whole genome shotgun (WGS) entry which is preliminary data.</text>
</comment>
<evidence type="ECO:0000256" key="4">
    <source>
        <dbReference type="ARBA" id="ARBA00036696"/>
    </source>
</evidence>
<keyword evidence="3" id="KW-0597">Phosphoprotein</keyword>
<proteinExistence type="inferred from homology"/>
<organism evidence="7 8">
    <name type="scientific">Tritrichomonas foetus</name>
    <dbReference type="NCBI Taxonomy" id="1144522"/>
    <lineage>
        <taxon>Eukaryota</taxon>
        <taxon>Metamonada</taxon>
        <taxon>Parabasalia</taxon>
        <taxon>Tritrichomonadida</taxon>
        <taxon>Tritrichomonadidae</taxon>
        <taxon>Tritrichomonas</taxon>
    </lineage>
</organism>
<evidence type="ECO:0000256" key="2">
    <source>
        <dbReference type="ARBA" id="ARBA00008829"/>
    </source>
</evidence>
<protein>
    <recommendedName>
        <fullName evidence="5">dihydropyrimidinase</fullName>
        <ecNumber evidence="5">3.5.2.2</ecNumber>
    </recommendedName>
</protein>
<dbReference type="GO" id="GO:0005829">
    <property type="term" value="C:cytosol"/>
    <property type="evidence" value="ECO:0007669"/>
    <property type="project" value="TreeGrafter"/>
</dbReference>
<evidence type="ECO:0000256" key="5">
    <source>
        <dbReference type="ARBA" id="ARBA00039113"/>
    </source>
</evidence>
<evidence type="ECO:0000313" key="7">
    <source>
        <dbReference type="EMBL" id="OHT15143.1"/>
    </source>
</evidence>
<keyword evidence="8" id="KW-1185">Reference proteome</keyword>
<comment type="catalytic activity">
    <reaction evidence="4">
        <text>5,6-dihydrouracil + H2O = 3-(carbamoylamino)propanoate + H(+)</text>
        <dbReference type="Rhea" id="RHEA:16121"/>
        <dbReference type="ChEBI" id="CHEBI:11892"/>
        <dbReference type="ChEBI" id="CHEBI:15377"/>
        <dbReference type="ChEBI" id="CHEBI:15378"/>
        <dbReference type="ChEBI" id="CHEBI:15901"/>
        <dbReference type="EC" id="3.5.2.2"/>
    </reaction>
</comment>
<evidence type="ECO:0000259" key="6">
    <source>
        <dbReference type="Pfam" id="PF01979"/>
    </source>
</evidence>
<dbReference type="Pfam" id="PF01979">
    <property type="entry name" value="Amidohydro_1"/>
    <property type="match status" value="1"/>
</dbReference>
<dbReference type="Gene3D" id="3.20.20.140">
    <property type="entry name" value="Metal-dependent hydrolases"/>
    <property type="match status" value="1"/>
</dbReference>
<dbReference type="OrthoDB" id="10258955at2759"/>
<dbReference type="VEuPathDB" id="TrichDB:TRFO_42685"/>
<sequence length="420" mass="46724">MPYPGFRNPDDWFTATQAAAAGGTTMVLDFIPVLKGEKHCEWLEKWEENAKTNSIIDYSFHMTIVEWTEEVREAIKRAASHGITSVKAYLAYKGRIMLGNDNEFLQFFKFAAENGVLPMTHCEDGEIIEYLQNEYFNAGHVEPKYHPLSRPQWVEGTAAKHATALAAATKSPLYIVHNTCVDSVDVIEHANYGAYPVFGECTITHLTCTDELNSDPNFDIAAGAVLSPPLRTETDRLALWSSLRRGVLNVISTDHCPIYLKDKRRGLNDFRAIPNGCPDIEERMVLAWYYGVHAGLISPNEYVAVTSANAAKIFGCYPRKGIIAPGSDADVVIIDPKAKRVINAATQKGAVDYTLWENLEVTGIPVVTISHGEVVWEVEVVDDVAQYAQGKLSTQKGRGHFIGRKTFHPFVYGRQVKSEI</sequence>
<dbReference type="InterPro" id="IPR050378">
    <property type="entry name" value="Metallo-dep_Hydrolases_sf"/>
</dbReference>